<dbReference type="SUPFAM" id="SSF52540">
    <property type="entry name" value="P-loop containing nucleoside triphosphate hydrolases"/>
    <property type="match status" value="1"/>
</dbReference>
<dbReference type="GO" id="GO:0005524">
    <property type="term" value="F:ATP binding"/>
    <property type="evidence" value="ECO:0007669"/>
    <property type="project" value="InterPro"/>
</dbReference>
<dbReference type="OrthoDB" id="9813147at2"/>
<dbReference type="Proteomes" id="UP000037425">
    <property type="component" value="Unassembled WGS sequence"/>
</dbReference>
<dbReference type="NCBIfam" id="TIGR00368">
    <property type="entry name" value="YifB family Mg chelatase-like AAA ATPase"/>
    <property type="match status" value="1"/>
</dbReference>
<dbReference type="Gene3D" id="3.30.230.10">
    <property type="match status" value="1"/>
</dbReference>
<dbReference type="InterPro" id="IPR045006">
    <property type="entry name" value="CHLI-like"/>
</dbReference>
<dbReference type="InterPro" id="IPR000523">
    <property type="entry name" value="Mg_chelatse_chII-like_cat_dom"/>
</dbReference>
<evidence type="ECO:0000259" key="2">
    <source>
        <dbReference type="SMART" id="SM00382"/>
    </source>
</evidence>
<reference evidence="4" key="1">
    <citation type="submission" date="2015-07" db="EMBL/GenBank/DDBJ databases">
        <title>Whole genome sequence of an Ensifer adhaerens strain isolated from a cave pool in the Wind Cave National Park.</title>
        <authorList>
            <person name="Eng W.W.H."/>
            <person name="Gan H.M."/>
            <person name="Barton H.A."/>
            <person name="Savka M.A."/>
        </authorList>
    </citation>
    <scope>NUCLEOTIDE SEQUENCE [LARGE SCALE GENOMIC DNA]</scope>
    <source>
        <strain evidence="4">SD006</strain>
    </source>
</reference>
<accession>A0A0L8BKF7</accession>
<feature type="domain" description="AAA+ ATPase" evidence="2">
    <location>
        <begin position="209"/>
        <end position="391"/>
    </location>
</feature>
<dbReference type="InterPro" id="IPR004482">
    <property type="entry name" value="Mg_chelat-rel"/>
</dbReference>
<organism evidence="3 4">
    <name type="scientific">Ensifer adhaerens</name>
    <name type="common">Sinorhizobium morelense</name>
    <dbReference type="NCBI Taxonomy" id="106592"/>
    <lineage>
        <taxon>Bacteria</taxon>
        <taxon>Pseudomonadati</taxon>
        <taxon>Pseudomonadota</taxon>
        <taxon>Alphaproteobacteria</taxon>
        <taxon>Hyphomicrobiales</taxon>
        <taxon>Rhizobiaceae</taxon>
        <taxon>Sinorhizobium/Ensifer group</taxon>
        <taxon>Ensifer</taxon>
    </lineage>
</organism>
<dbReference type="PANTHER" id="PTHR32039:SF7">
    <property type="entry name" value="COMPETENCE PROTEIN COMM"/>
    <property type="match status" value="1"/>
</dbReference>
<dbReference type="InterPro" id="IPR027417">
    <property type="entry name" value="P-loop_NTPase"/>
</dbReference>
<dbReference type="Gene3D" id="3.40.50.300">
    <property type="entry name" value="P-loop containing nucleotide triphosphate hydrolases"/>
    <property type="match status" value="1"/>
</dbReference>
<dbReference type="SUPFAM" id="SSF54211">
    <property type="entry name" value="Ribosomal protein S5 domain 2-like"/>
    <property type="match status" value="1"/>
</dbReference>
<dbReference type="SMART" id="SM00382">
    <property type="entry name" value="AAA"/>
    <property type="match status" value="1"/>
</dbReference>
<comment type="caution">
    <text evidence="3">The sequence shown here is derived from an EMBL/GenBank/DDBJ whole genome shotgun (WGS) entry which is preliminary data.</text>
</comment>
<evidence type="ECO:0000313" key="3">
    <source>
        <dbReference type="EMBL" id="KOF15126.1"/>
    </source>
</evidence>
<dbReference type="InterPro" id="IPR020568">
    <property type="entry name" value="Ribosomal_Su5_D2-typ_SF"/>
</dbReference>
<dbReference type="Pfam" id="PF01078">
    <property type="entry name" value="Mg_chelatase"/>
    <property type="match status" value="1"/>
</dbReference>
<dbReference type="InterPro" id="IPR003593">
    <property type="entry name" value="AAA+_ATPase"/>
</dbReference>
<evidence type="ECO:0000313" key="4">
    <source>
        <dbReference type="Proteomes" id="UP000037425"/>
    </source>
</evidence>
<gene>
    <name evidence="3" type="ORF">AC244_25085</name>
</gene>
<dbReference type="PANTHER" id="PTHR32039">
    <property type="entry name" value="MAGNESIUM-CHELATASE SUBUNIT CHLI"/>
    <property type="match status" value="1"/>
</dbReference>
<dbReference type="Pfam" id="PF13541">
    <property type="entry name" value="ChlI"/>
    <property type="match status" value="1"/>
</dbReference>
<dbReference type="InterPro" id="IPR014721">
    <property type="entry name" value="Ribsml_uS5_D2-typ_fold_subgr"/>
</dbReference>
<dbReference type="InterPro" id="IPR025158">
    <property type="entry name" value="Mg_chelat-rel_C"/>
</dbReference>
<dbReference type="Pfam" id="PF13335">
    <property type="entry name" value="Mg_chelatase_C"/>
    <property type="match status" value="1"/>
</dbReference>
<dbReference type="CDD" id="cd00009">
    <property type="entry name" value="AAA"/>
    <property type="match status" value="1"/>
</dbReference>
<comment type="similarity">
    <text evidence="1">Belongs to the Mg-chelatase subunits D/I family. ComM subfamily.</text>
</comment>
<dbReference type="PATRIC" id="fig|106592.7.peg.3765"/>
<proteinExistence type="inferred from homology"/>
<sequence length="510" mass="53012">MVARVSTVAFQGIEGVPVDVQVMVAPGRVGMQIVGLPDKAVAESRERVQAALHASGLALPAKKVTVNLAPADLPKEGSHFDLAIALGLMAALGAIPGDALNGYVVIGELNLDGAVAAVAGALPAAIGANAVGKGLICPAESGPEAAWAGAEIDILAPRSLIAIANHFRGTQVLSRPEPAIRAGAADLPDLADIKGQESAKRALEVAAAGNHNLLMVGPPGSGKSMLAARLPSILPPLTPAELLEVSMIHSIAGQLPGGKLSDRRPFRTPHHSATMAAMIGGGMRARPGEASLAHNGVLFLDEFPEFAPQVLDALRQPLETAECIIARANHRVSYPAAIQLVAAMNPCRCGMAGEPGRTCARGPRCLTDYQARISGPLMDRIDLRIDVPAVSAADLIRPMAAEASAAVARRVARARELQIDRFMALGSREPSSNARCSTAMIERIAEPDASGLQLLRDAAEKLKFSARGYHRVLKVARTLADLDGAATVGRLHLAEAISYRIAGERLQAAA</sequence>
<evidence type="ECO:0000256" key="1">
    <source>
        <dbReference type="ARBA" id="ARBA00006354"/>
    </source>
</evidence>
<dbReference type="RefSeq" id="WP_053251521.1">
    <property type="nucleotide sequence ID" value="NZ_LGAP01000022.1"/>
</dbReference>
<name>A0A0L8BKF7_ENSAD</name>
<dbReference type="EMBL" id="LGAP01000022">
    <property type="protein sequence ID" value="KOF15126.1"/>
    <property type="molecule type" value="Genomic_DNA"/>
</dbReference>
<protein>
    <submittedName>
        <fullName evidence="3">ATPase AAA</fullName>
    </submittedName>
</protein>
<dbReference type="AlphaFoldDB" id="A0A0L8BKF7"/>